<proteinExistence type="predicted"/>
<organism evidence="5">
    <name type="scientific">freshwater metagenome</name>
    <dbReference type="NCBI Taxonomy" id="449393"/>
    <lineage>
        <taxon>unclassified sequences</taxon>
        <taxon>metagenomes</taxon>
        <taxon>ecological metagenomes</taxon>
    </lineage>
</organism>
<dbReference type="EMBL" id="CAEZVC010000107">
    <property type="protein sequence ID" value="CAB4631356.1"/>
    <property type="molecule type" value="Genomic_DNA"/>
</dbReference>
<dbReference type="SUPFAM" id="SSF52096">
    <property type="entry name" value="ClpP/crotonase"/>
    <property type="match status" value="1"/>
</dbReference>
<dbReference type="InterPro" id="IPR001753">
    <property type="entry name" value="Enoyl-CoA_hydra/iso"/>
</dbReference>
<dbReference type="PANTHER" id="PTHR43459:SF1">
    <property type="entry name" value="EG:BACN32G11.4 PROTEIN"/>
    <property type="match status" value="1"/>
</dbReference>
<dbReference type="InterPro" id="IPR029045">
    <property type="entry name" value="ClpP/crotonase-like_dom_sf"/>
</dbReference>
<dbReference type="CDD" id="cd06558">
    <property type="entry name" value="crotonase-like"/>
    <property type="match status" value="1"/>
</dbReference>
<dbReference type="EMBL" id="CAFBOK010000065">
    <property type="protein sequence ID" value="CAB4980599.1"/>
    <property type="molecule type" value="Genomic_DNA"/>
</dbReference>
<reference evidence="5" key="1">
    <citation type="submission" date="2020-05" db="EMBL/GenBank/DDBJ databases">
        <authorList>
            <person name="Chiriac C."/>
            <person name="Salcher M."/>
            <person name="Ghai R."/>
            <person name="Kavagutti S V."/>
        </authorList>
    </citation>
    <scope>NUCLEOTIDE SEQUENCE</scope>
</reference>
<dbReference type="InterPro" id="IPR014748">
    <property type="entry name" value="Enoyl-CoA_hydra_C"/>
</dbReference>
<evidence type="ECO:0000313" key="6">
    <source>
        <dbReference type="EMBL" id="CAB4963712.1"/>
    </source>
</evidence>
<evidence type="ECO:0000313" key="2">
    <source>
        <dbReference type="EMBL" id="CAB4596720.1"/>
    </source>
</evidence>
<dbReference type="AlphaFoldDB" id="A0A6J6XQX0"/>
<name>A0A6J6XQX0_9ZZZZ</name>
<dbReference type="EMBL" id="CAEZTY010000089">
    <property type="protein sequence ID" value="CAB4596720.1"/>
    <property type="molecule type" value="Genomic_DNA"/>
</dbReference>
<accession>A0A6J6XQX0</accession>
<gene>
    <name evidence="2" type="ORF">UFOPK1762_01668</name>
    <name evidence="3" type="ORF">UFOPK1906_01483</name>
    <name evidence="4" type="ORF">UFOPK2624_00823</name>
    <name evidence="5" type="ORF">UFOPK2969_01201</name>
    <name evidence="1" type="ORF">UFOPK3331_01258</name>
    <name evidence="6" type="ORF">UFOPK3785_01681</name>
    <name evidence="7" type="ORF">UFOPK3927_00692</name>
    <name evidence="8" type="ORF">UFOPK4371_01633</name>
</gene>
<dbReference type="EMBL" id="CAFBRD010000117">
    <property type="protein sequence ID" value="CAB5078482.1"/>
    <property type="molecule type" value="Genomic_DNA"/>
</dbReference>
<dbReference type="Gene3D" id="1.10.12.10">
    <property type="entry name" value="Lyase 2-enoyl-coa Hydratase, Chain A, domain 2"/>
    <property type="match status" value="1"/>
</dbReference>
<evidence type="ECO:0000313" key="7">
    <source>
        <dbReference type="EMBL" id="CAB4980599.1"/>
    </source>
</evidence>
<evidence type="ECO:0000313" key="3">
    <source>
        <dbReference type="EMBL" id="CAB4631356.1"/>
    </source>
</evidence>
<dbReference type="EMBL" id="CAFAAD010000091">
    <property type="protein sequence ID" value="CAB4796307.1"/>
    <property type="molecule type" value="Genomic_DNA"/>
</dbReference>
<dbReference type="PANTHER" id="PTHR43459">
    <property type="entry name" value="ENOYL-COA HYDRATASE"/>
    <property type="match status" value="1"/>
</dbReference>
<sequence>MEEGDSNIPGLLVERHSGVLRLTIDRPEKRNALTDLIVTGLIDELVAAGSDESVRVIVLSGSGDDFCSGFDIVARNAPGGDRPRVGSIQRRLPNQANRLISLMLRTQTPIICEVRGWAAGIGLSLALAADFTVAASEARFWAPFLGRGFTPDSATTWLLPRRVGEVRAREMLLLGRVVDGSEAAEWSMIHSSVPSVELGEKVAELTSTLAASPTVALGLTKMLLDASSVATLDTQLQAEAFSLELSSRSEDFKEGLAAFREKRNPDYKGR</sequence>
<dbReference type="EMBL" id="CAFBNJ010000115">
    <property type="protein sequence ID" value="CAB4963712.1"/>
    <property type="molecule type" value="Genomic_DNA"/>
</dbReference>
<evidence type="ECO:0000313" key="5">
    <source>
        <dbReference type="EMBL" id="CAB4796307.1"/>
    </source>
</evidence>
<protein>
    <submittedName>
        <fullName evidence="5">Unannotated protein</fullName>
    </submittedName>
</protein>
<dbReference type="EMBL" id="CAEZXY010000027">
    <property type="protein sequence ID" value="CAB4706086.1"/>
    <property type="molecule type" value="Genomic_DNA"/>
</dbReference>
<evidence type="ECO:0000313" key="8">
    <source>
        <dbReference type="EMBL" id="CAB5078482.1"/>
    </source>
</evidence>
<dbReference type="Gene3D" id="3.90.226.10">
    <property type="entry name" value="2-enoyl-CoA Hydratase, Chain A, domain 1"/>
    <property type="match status" value="1"/>
</dbReference>
<dbReference type="Pfam" id="PF00378">
    <property type="entry name" value="ECH_1"/>
    <property type="match status" value="1"/>
</dbReference>
<evidence type="ECO:0000313" key="1">
    <source>
        <dbReference type="EMBL" id="CAB4343665.1"/>
    </source>
</evidence>
<evidence type="ECO:0000313" key="4">
    <source>
        <dbReference type="EMBL" id="CAB4706086.1"/>
    </source>
</evidence>
<dbReference type="EMBL" id="CAESAL010000046">
    <property type="protein sequence ID" value="CAB4343665.1"/>
    <property type="molecule type" value="Genomic_DNA"/>
</dbReference>